<dbReference type="InterPro" id="IPR000326">
    <property type="entry name" value="PAP2/HPO"/>
</dbReference>
<dbReference type="InterPro" id="IPR036938">
    <property type="entry name" value="PAP2/HPO_sf"/>
</dbReference>
<dbReference type="SMART" id="SM00014">
    <property type="entry name" value="acidPPc"/>
    <property type="match status" value="1"/>
</dbReference>
<dbReference type="GO" id="GO:0008195">
    <property type="term" value="F:phosphatidate phosphatase activity"/>
    <property type="evidence" value="ECO:0007669"/>
    <property type="project" value="TreeGrafter"/>
</dbReference>
<dbReference type="PANTHER" id="PTHR10165:SF103">
    <property type="entry name" value="PHOSPHOLIPID PHOSPHATASE HOMOLOG 1.2 HOMOLOG"/>
    <property type="match status" value="1"/>
</dbReference>
<comment type="subcellular location">
    <subcellularLocation>
        <location evidence="1">Membrane</location>
        <topology evidence="1">Multi-pass membrane protein</topology>
    </subcellularLocation>
</comment>
<sequence length="349" mass="39900">MSPANRFLPVDSREFVFLLNPIVPFPNSASVGWNRRATAPVSDEERKERTRFQYVRIFTFSRFSRFIAEPRRTPVRERILLRRRFHSLPVSRIDDTYSAARRHRSSSSGGTRKLDGPIQIALAEWATAKYHRRGRGSDVWFREWYHHSVAFFFGAGCTQLLTDAAKHTIGRLRPHFFAVCSPNVDCDDPRMRHAYVEDFECRGENVRLIEDARLSFPSGHSSLAAYSMVFLAMYCGARLIRDDFRLVKHVLQFCAIVAAVYTGLTRISDYKHHWSDVLAGLVLGTVTAILTVIRRFSTFSHVTFRSALIEYSFPKVVFVSEPVSRRMCKASPTEACPDDDEGDGGYDAI</sequence>
<comment type="similarity">
    <text evidence="2">Belongs to the PA-phosphatase related phosphoesterase family.</text>
</comment>
<evidence type="ECO:0000256" key="6">
    <source>
        <dbReference type="SAM" id="MobiDB-lite"/>
    </source>
</evidence>
<dbReference type="Pfam" id="PF01569">
    <property type="entry name" value="PAP2"/>
    <property type="match status" value="1"/>
</dbReference>
<keyword evidence="5" id="KW-0472">Membrane</keyword>
<keyword evidence="4" id="KW-1133">Transmembrane helix</keyword>
<dbReference type="Gene3D" id="1.20.144.10">
    <property type="entry name" value="Phosphatidic acid phosphatase type 2/haloperoxidase"/>
    <property type="match status" value="1"/>
</dbReference>
<dbReference type="GO" id="GO:0046839">
    <property type="term" value="P:phospholipid dephosphorylation"/>
    <property type="evidence" value="ECO:0007669"/>
    <property type="project" value="TreeGrafter"/>
</dbReference>
<organism evidence="8">
    <name type="scientific">Menopon gallinae</name>
    <name type="common">poultry shaft louse</name>
    <dbReference type="NCBI Taxonomy" id="328185"/>
    <lineage>
        <taxon>Eukaryota</taxon>
        <taxon>Metazoa</taxon>
        <taxon>Ecdysozoa</taxon>
        <taxon>Arthropoda</taxon>
        <taxon>Hexapoda</taxon>
        <taxon>Insecta</taxon>
        <taxon>Pterygota</taxon>
        <taxon>Neoptera</taxon>
        <taxon>Paraneoptera</taxon>
        <taxon>Psocodea</taxon>
        <taxon>Troctomorpha</taxon>
        <taxon>Phthiraptera</taxon>
        <taxon>Amblycera</taxon>
        <taxon>Menoponidae</taxon>
        <taxon>Menopon</taxon>
    </lineage>
</organism>
<reference evidence="8" key="1">
    <citation type="journal article" date="2024" name="Gigascience">
        <title>Chromosome-level genome of the poultry shaft louse Menopon gallinae provides insight into the host-switching and adaptive evolution of parasitic lice.</title>
        <authorList>
            <person name="Xu Y."/>
            <person name="Ma L."/>
            <person name="Liu S."/>
            <person name="Liang Y."/>
            <person name="Liu Q."/>
            <person name="He Z."/>
            <person name="Tian L."/>
            <person name="Duan Y."/>
            <person name="Cai W."/>
            <person name="Li H."/>
            <person name="Song F."/>
        </authorList>
    </citation>
    <scope>NUCLEOTIDE SEQUENCE</scope>
    <source>
        <strain evidence="8">Cailab_2023a</strain>
    </source>
</reference>
<dbReference type="EMBL" id="JARGDH010000002">
    <property type="protein sequence ID" value="KAL0274556.1"/>
    <property type="molecule type" value="Genomic_DNA"/>
</dbReference>
<evidence type="ECO:0000256" key="3">
    <source>
        <dbReference type="ARBA" id="ARBA00022692"/>
    </source>
</evidence>
<feature type="domain" description="Phosphatidic acid phosphatase type 2/haloperoxidase" evidence="7">
    <location>
        <begin position="146"/>
        <end position="292"/>
    </location>
</feature>
<evidence type="ECO:0000256" key="2">
    <source>
        <dbReference type="ARBA" id="ARBA00008816"/>
    </source>
</evidence>
<feature type="compositionally biased region" description="Acidic residues" evidence="6">
    <location>
        <begin position="336"/>
        <end position="349"/>
    </location>
</feature>
<gene>
    <name evidence="8" type="ORF">PYX00_002656</name>
</gene>
<proteinExistence type="inferred from homology"/>
<comment type="caution">
    <text evidence="8">The sequence shown here is derived from an EMBL/GenBank/DDBJ whole genome shotgun (WGS) entry which is preliminary data.</text>
</comment>
<dbReference type="AlphaFoldDB" id="A0AAW2HY97"/>
<dbReference type="GO" id="GO:0007165">
    <property type="term" value="P:signal transduction"/>
    <property type="evidence" value="ECO:0007669"/>
    <property type="project" value="TreeGrafter"/>
</dbReference>
<accession>A0AAW2HY97</accession>
<name>A0AAW2HY97_9NEOP</name>
<feature type="region of interest" description="Disordered" evidence="6">
    <location>
        <begin position="330"/>
        <end position="349"/>
    </location>
</feature>
<dbReference type="CDD" id="cd03384">
    <property type="entry name" value="PAP2_wunen"/>
    <property type="match status" value="1"/>
</dbReference>
<evidence type="ECO:0000256" key="1">
    <source>
        <dbReference type="ARBA" id="ARBA00004141"/>
    </source>
</evidence>
<dbReference type="SUPFAM" id="SSF48317">
    <property type="entry name" value="Acid phosphatase/Vanadium-dependent haloperoxidase"/>
    <property type="match status" value="1"/>
</dbReference>
<dbReference type="GO" id="GO:0005886">
    <property type="term" value="C:plasma membrane"/>
    <property type="evidence" value="ECO:0007669"/>
    <property type="project" value="TreeGrafter"/>
</dbReference>
<protein>
    <recommendedName>
        <fullName evidence="7">Phosphatidic acid phosphatase type 2/haloperoxidase domain-containing protein</fullName>
    </recommendedName>
</protein>
<dbReference type="PANTHER" id="PTHR10165">
    <property type="entry name" value="LIPID PHOSPHATE PHOSPHATASE"/>
    <property type="match status" value="1"/>
</dbReference>
<keyword evidence="3" id="KW-0812">Transmembrane</keyword>
<evidence type="ECO:0000256" key="5">
    <source>
        <dbReference type="ARBA" id="ARBA00023136"/>
    </source>
</evidence>
<dbReference type="InterPro" id="IPR043216">
    <property type="entry name" value="PAP-like"/>
</dbReference>
<evidence type="ECO:0000313" key="8">
    <source>
        <dbReference type="EMBL" id="KAL0274556.1"/>
    </source>
</evidence>
<evidence type="ECO:0000256" key="4">
    <source>
        <dbReference type="ARBA" id="ARBA00022989"/>
    </source>
</evidence>
<dbReference type="GO" id="GO:0006644">
    <property type="term" value="P:phospholipid metabolic process"/>
    <property type="evidence" value="ECO:0007669"/>
    <property type="project" value="InterPro"/>
</dbReference>
<evidence type="ECO:0000259" key="7">
    <source>
        <dbReference type="SMART" id="SM00014"/>
    </source>
</evidence>